<dbReference type="GO" id="GO:0005412">
    <property type="term" value="F:D-glucose:sodium symporter activity"/>
    <property type="evidence" value="ECO:0007669"/>
    <property type="project" value="TreeGrafter"/>
</dbReference>
<accession>A0A1M4SR26</accession>
<feature type="transmembrane region" description="Helical" evidence="7">
    <location>
        <begin position="231"/>
        <end position="253"/>
    </location>
</feature>
<dbReference type="OrthoDB" id="9814523at2"/>
<sequence length="545" mass="59777">MAFLDWTIIALFIVALIGICIWVMKNKTGNTSDFFLSGRSETWLTVGAAIFAANIGSEHLVGLAGAGAQNGMAMAHWEMQGWMILILGWVFVPFYAHSKVFTMPEFLSRRFNQNTSSTLSIITLISYVLTKVSVTAFTGGIFLETIMGIDFWYGAIGLVLLTGIFSVLGGMKGIMMISVIQTPILIIGAFSILFLGMYKLGDGGIIDGWNAIWTFMGEKRHLIHSDPADPFYSQFPGVGVIVGAAIIGFWYWCTDQHIVQRVLAAKDLKNARRGTIFAGYLKVLPVFMFLIPGMIAAALKAKGVDGFNFDSNDKAFGSMVVNLLPIGAKGLVTVGFIAALVTSLAAHFNSSATLFTIDFYKIKHPNASEKRLVWVGRIATITVVLLGLVWIPIMRGLGNVLYEYLQNVQSLIAPAIAAVFTLGVFTKRVTPKAGEWGLLIGFLIGLSRLTLMVFSSSIPADSIFGQILAINWLHFSIFLFLFTMVLMYVISYFTPSATEEQLKGITFLTQSPEQIAETRSSWSTADVLTSLGVVAICVLFYIYFW</sequence>
<dbReference type="PROSITE" id="PS50283">
    <property type="entry name" value="NA_SOLUT_SYMP_3"/>
    <property type="match status" value="1"/>
</dbReference>
<name>A0A1M4SR26_9BACE</name>
<reference evidence="8 9" key="1">
    <citation type="submission" date="2016-11" db="EMBL/GenBank/DDBJ databases">
        <authorList>
            <person name="Jaros S."/>
            <person name="Januszkiewicz K."/>
            <person name="Wedrychowicz H."/>
        </authorList>
    </citation>
    <scope>NUCLEOTIDE SEQUENCE [LARGE SCALE GENOMIC DNA]</scope>
    <source>
        <strain evidence="8 9">DSM 26991</strain>
    </source>
</reference>
<evidence type="ECO:0000256" key="6">
    <source>
        <dbReference type="RuleBase" id="RU362091"/>
    </source>
</evidence>
<feature type="transmembrane region" description="Helical" evidence="7">
    <location>
        <begin position="405"/>
        <end position="425"/>
    </location>
</feature>
<dbReference type="RefSeq" id="WP_073398623.1">
    <property type="nucleotide sequence ID" value="NZ_FQTV01000001.1"/>
</dbReference>
<dbReference type="NCBIfam" id="TIGR00813">
    <property type="entry name" value="sss"/>
    <property type="match status" value="1"/>
</dbReference>
<dbReference type="PANTHER" id="PTHR11819:SF195">
    <property type="entry name" value="SODIUM_GLUCOSE COTRANSPORTER 4"/>
    <property type="match status" value="1"/>
</dbReference>
<feature type="transmembrane region" description="Helical" evidence="7">
    <location>
        <begin position="149"/>
        <end position="168"/>
    </location>
</feature>
<dbReference type="GO" id="GO:0005886">
    <property type="term" value="C:plasma membrane"/>
    <property type="evidence" value="ECO:0007669"/>
    <property type="project" value="TreeGrafter"/>
</dbReference>
<dbReference type="InterPro" id="IPR038377">
    <property type="entry name" value="Na/Glc_symporter_sf"/>
</dbReference>
<evidence type="ECO:0000256" key="7">
    <source>
        <dbReference type="SAM" id="Phobius"/>
    </source>
</evidence>
<feature type="transmembrane region" description="Helical" evidence="7">
    <location>
        <begin position="274"/>
        <end position="299"/>
    </location>
</feature>
<keyword evidence="9" id="KW-1185">Reference proteome</keyword>
<gene>
    <name evidence="8" type="ORF">SAMN05444405_101174</name>
</gene>
<keyword evidence="4 7" id="KW-1133">Transmembrane helix</keyword>
<feature type="transmembrane region" description="Helical" evidence="7">
    <location>
        <begin position="527"/>
        <end position="544"/>
    </location>
</feature>
<dbReference type="STRING" id="1297750.SAMN05444405_101174"/>
<comment type="subcellular location">
    <subcellularLocation>
        <location evidence="1">Membrane</location>
        <topology evidence="1">Multi-pass membrane protein</topology>
    </subcellularLocation>
</comment>
<evidence type="ECO:0000256" key="2">
    <source>
        <dbReference type="ARBA" id="ARBA00006434"/>
    </source>
</evidence>
<dbReference type="Pfam" id="PF00474">
    <property type="entry name" value="SSF"/>
    <property type="match status" value="1"/>
</dbReference>
<dbReference type="Proteomes" id="UP000184509">
    <property type="component" value="Unassembled WGS sequence"/>
</dbReference>
<protein>
    <submittedName>
        <fullName evidence="8">Solute:Na+ symporter, SSS family</fullName>
    </submittedName>
</protein>
<comment type="similarity">
    <text evidence="2 6">Belongs to the sodium:solute symporter (SSF) (TC 2.A.21) family.</text>
</comment>
<keyword evidence="3 7" id="KW-0812">Transmembrane</keyword>
<proteinExistence type="inferred from homology"/>
<feature type="transmembrane region" description="Helical" evidence="7">
    <location>
        <begin position="44"/>
        <end position="67"/>
    </location>
</feature>
<evidence type="ECO:0000256" key="5">
    <source>
        <dbReference type="ARBA" id="ARBA00023136"/>
    </source>
</evidence>
<dbReference type="CDD" id="cd10329">
    <property type="entry name" value="SLC5sbd_SGLT1-like"/>
    <property type="match status" value="1"/>
</dbReference>
<feature type="transmembrane region" description="Helical" evidence="7">
    <location>
        <begin position="331"/>
        <end position="360"/>
    </location>
</feature>
<feature type="transmembrane region" description="Helical" evidence="7">
    <location>
        <begin position="372"/>
        <end position="393"/>
    </location>
</feature>
<evidence type="ECO:0000256" key="4">
    <source>
        <dbReference type="ARBA" id="ARBA00022989"/>
    </source>
</evidence>
<organism evidence="8 9">
    <name type="scientific">Bacteroides luti</name>
    <dbReference type="NCBI Taxonomy" id="1297750"/>
    <lineage>
        <taxon>Bacteria</taxon>
        <taxon>Pseudomonadati</taxon>
        <taxon>Bacteroidota</taxon>
        <taxon>Bacteroidia</taxon>
        <taxon>Bacteroidales</taxon>
        <taxon>Bacteroidaceae</taxon>
        <taxon>Bacteroides</taxon>
    </lineage>
</organism>
<evidence type="ECO:0000256" key="1">
    <source>
        <dbReference type="ARBA" id="ARBA00004141"/>
    </source>
</evidence>
<evidence type="ECO:0000313" key="9">
    <source>
        <dbReference type="Proteomes" id="UP000184509"/>
    </source>
</evidence>
<feature type="transmembrane region" description="Helical" evidence="7">
    <location>
        <begin position="6"/>
        <end position="24"/>
    </location>
</feature>
<feature type="transmembrane region" description="Helical" evidence="7">
    <location>
        <begin position="472"/>
        <end position="493"/>
    </location>
</feature>
<dbReference type="EMBL" id="FQTV01000001">
    <property type="protein sequence ID" value="SHE34713.1"/>
    <property type="molecule type" value="Genomic_DNA"/>
</dbReference>
<dbReference type="InterPro" id="IPR001734">
    <property type="entry name" value="Na/solute_symporter"/>
</dbReference>
<keyword evidence="5 7" id="KW-0472">Membrane</keyword>
<feature type="transmembrane region" description="Helical" evidence="7">
    <location>
        <begin position="79"/>
        <end position="98"/>
    </location>
</feature>
<feature type="transmembrane region" description="Helical" evidence="7">
    <location>
        <begin position="437"/>
        <end position="460"/>
    </location>
</feature>
<dbReference type="AlphaFoldDB" id="A0A1M4SR26"/>
<feature type="transmembrane region" description="Helical" evidence="7">
    <location>
        <begin position="119"/>
        <end position="143"/>
    </location>
</feature>
<evidence type="ECO:0000256" key="3">
    <source>
        <dbReference type="ARBA" id="ARBA00022692"/>
    </source>
</evidence>
<evidence type="ECO:0000313" key="8">
    <source>
        <dbReference type="EMBL" id="SHE34713.1"/>
    </source>
</evidence>
<dbReference type="PANTHER" id="PTHR11819">
    <property type="entry name" value="SOLUTE CARRIER FAMILY 5"/>
    <property type="match status" value="1"/>
</dbReference>
<dbReference type="Gene3D" id="1.20.1730.10">
    <property type="entry name" value="Sodium/glucose cotransporter"/>
    <property type="match status" value="1"/>
</dbReference>
<feature type="transmembrane region" description="Helical" evidence="7">
    <location>
        <begin position="175"/>
        <end position="198"/>
    </location>
</feature>